<evidence type="ECO:0000313" key="4">
    <source>
        <dbReference type="Proteomes" id="UP001501310"/>
    </source>
</evidence>
<dbReference type="Gene3D" id="2.160.10.10">
    <property type="entry name" value="Hexapeptide repeat proteins"/>
    <property type="match status" value="1"/>
</dbReference>
<dbReference type="PANTHER" id="PTHR43300">
    <property type="entry name" value="ACETYLTRANSFERASE"/>
    <property type="match status" value="1"/>
</dbReference>
<dbReference type="EMBL" id="BAAAZD010000002">
    <property type="protein sequence ID" value="GAA4005794.1"/>
    <property type="molecule type" value="Genomic_DNA"/>
</dbReference>
<dbReference type="PANTHER" id="PTHR43300:SF7">
    <property type="entry name" value="UDP-N-ACETYLBACILLOSAMINE N-ACETYLTRANSFERASE"/>
    <property type="match status" value="1"/>
</dbReference>
<dbReference type="InterPro" id="IPR020019">
    <property type="entry name" value="AcTrfase_PglD-like"/>
</dbReference>
<evidence type="ECO:0000259" key="2">
    <source>
        <dbReference type="Pfam" id="PF17836"/>
    </source>
</evidence>
<dbReference type="InterPro" id="IPR050179">
    <property type="entry name" value="Trans_hexapeptide_repeat"/>
</dbReference>
<reference evidence="4" key="1">
    <citation type="journal article" date="2019" name="Int. J. Syst. Evol. Microbiol.">
        <title>The Global Catalogue of Microorganisms (GCM) 10K type strain sequencing project: providing services to taxonomists for standard genome sequencing and annotation.</title>
        <authorList>
            <consortium name="The Broad Institute Genomics Platform"/>
            <consortium name="The Broad Institute Genome Sequencing Center for Infectious Disease"/>
            <person name="Wu L."/>
            <person name="Ma J."/>
        </authorList>
    </citation>
    <scope>NUCLEOTIDE SEQUENCE [LARGE SCALE GENOMIC DNA]</scope>
    <source>
        <strain evidence="4">JCM 16603</strain>
    </source>
</reference>
<dbReference type="InterPro" id="IPR041561">
    <property type="entry name" value="PglD_N"/>
</dbReference>
<sequence length="213" mass="21539">MPNDPLGEIVVIGAGGHAKVVIECLRHAGWNVIGCTDADPTPRSCAGVPVIGTDDALGRLRSEGVANAFCALGANRLRERVGGKLQDLGFALPSYQGPGAIVSSTVRIGAGVAIMPGAVINIDTVIGDFAIINTNANVDHDGVLGRAVHVGPGAALAGEVVVGDRSFIATGCAVIPQRRIGADTIVGAGSVVVRDLPSGVIAFGNPARVQREL</sequence>
<organism evidence="3 4">
    <name type="scientific">Sphingomonas humi</name>
    <dbReference type="NCBI Taxonomy" id="335630"/>
    <lineage>
        <taxon>Bacteria</taxon>
        <taxon>Pseudomonadati</taxon>
        <taxon>Pseudomonadota</taxon>
        <taxon>Alphaproteobacteria</taxon>
        <taxon>Sphingomonadales</taxon>
        <taxon>Sphingomonadaceae</taxon>
        <taxon>Sphingomonas</taxon>
    </lineage>
</organism>
<dbReference type="RefSeq" id="WP_344709901.1">
    <property type="nucleotide sequence ID" value="NZ_BAAAZD010000002.1"/>
</dbReference>
<protein>
    <submittedName>
        <fullName evidence="3">Acetyltransferase</fullName>
    </submittedName>
</protein>
<dbReference type="SUPFAM" id="SSF51161">
    <property type="entry name" value="Trimeric LpxA-like enzymes"/>
    <property type="match status" value="1"/>
</dbReference>
<dbReference type="Gene3D" id="3.40.50.20">
    <property type="match status" value="1"/>
</dbReference>
<evidence type="ECO:0000313" key="3">
    <source>
        <dbReference type="EMBL" id="GAA4005794.1"/>
    </source>
</evidence>
<proteinExistence type="inferred from homology"/>
<dbReference type="Proteomes" id="UP001501310">
    <property type="component" value="Unassembled WGS sequence"/>
</dbReference>
<name>A0ABP7S2K5_9SPHN</name>
<comment type="caution">
    <text evidence="3">The sequence shown here is derived from an EMBL/GenBank/DDBJ whole genome shotgun (WGS) entry which is preliminary data.</text>
</comment>
<comment type="similarity">
    <text evidence="1">Belongs to the transferase hexapeptide repeat family.</text>
</comment>
<accession>A0ABP7S2K5</accession>
<dbReference type="NCBIfam" id="TIGR03570">
    <property type="entry name" value="NeuD_NnaD"/>
    <property type="match status" value="1"/>
</dbReference>
<evidence type="ECO:0000256" key="1">
    <source>
        <dbReference type="ARBA" id="ARBA00007274"/>
    </source>
</evidence>
<dbReference type="Pfam" id="PF17836">
    <property type="entry name" value="PglD_N"/>
    <property type="match status" value="1"/>
</dbReference>
<keyword evidence="4" id="KW-1185">Reference proteome</keyword>
<dbReference type="InterPro" id="IPR011004">
    <property type="entry name" value="Trimer_LpxA-like_sf"/>
</dbReference>
<gene>
    <name evidence="3" type="ORF">GCM10022211_17710</name>
</gene>
<feature type="domain" description="PglD N-terminal" evidence="2">
    <location>
        <begin position="9"/>
        <end position="81"/>
    </location>
</feature>
<dbReference type="CDD" id="cd03360">
    <property type="entry name" value="LbH_AT_putative"/>
    <property type="match status" value="1"/>
</dbReference>